<gene>
    <name evidence="3" type="ORF">RR46_00250</name>
</gene>
<accession>A0A0N0P9Q8</accession>
<keyword evidence="2" id="KW-0812">Transmembrane</keyword>
<dbReference type="EMBL" id="KQ459494">
    <property type="protein sequence ID" value="KPJ00080.1"/>
    <property type="molecule type" value="Genomic_DNA"/>
</dbReference>
<reference evidence="3 4" key="1">
    <citation type="journal article" date="2015" name="Nat. Commun.">
        <title>Outbred genome sequencing and CRISPR/Cas9 gene editing in butterflies.</title>
        <authorList>
            <person name="Li X."/>
            <person name="Fan D."/>
            <person name="Zhang W."/>
            <person name="Liu G."/>
            <person name="Zhang L."/>
            <person name="Zhao L."/>
            <person name="Fang X."/>
            <person name="Chen L."/>
            <person name="Dong Y."/>
            <person name="Chen Y."/>
            <person name="Ding Y."/>
            <person name="Zhao R."/>
            <person name="Feng M."/>
            <person name="Zhu Y."/>
            <person name="Feng Y."/>
            <person name="Jiang X."/>
            <person name="Zhu D."/>
            <person name="Xiang H."/>
            <person name="Feng X."/>
            <person name="Li S."/>
            <person name="Wang J."/>
            <person name="Zhang G."/>
            <person name="Kronforst M.R."/>
            <person name="Wang W."/>
        </authorList>
    </citation>
    <scope>NUCLEOTIDE SEQUENCE [LARGE SCALE GENOMIC DNA]</scope>
    <source>
        <strain evidence="3">Ya'a_city_454_Px</strain>
        <tissue evidence="3">Whole body</tissue>
    </source>
</reference>
<organism evidence="3 4">
    <name type="scientific">Papilio xuthus</name>
    <name type="common">Asian swallowtail butterfly</name>
    <dbReference type="NCBI Taxonomy" id="66420"/>
    <lineage>
        <taxon>Eukaryota</taxon>
        <taxon>Metazoa</taxon>
        <taxon>Ecdysozoa</taxon>
        <taxon>Arthropoda</taxon>
        <taxon>Hexapoda</taxon>
        <taxon>Insecta</taxon>
        <taxon>Pterygota</taxon>
        <taxon>Neoptera</taxon>
        <taxon>Endopterygota</taxon>
        <taxon>Lepidoptera</taxon>
        <taxon>Glossata</taxon>
        <taxon>Ditrysia</taxon>
        <taxon>Papilionoidea</taxon>
        <taxon>Papilionidae</taxon>
        <taxon>Papilioninae</taxon>
        <taxon>Papilio</taxon>
    </lineage>
</organism>
<proteinExistence type="predicted"/>
<evidence type="ECO:0000313" key="4">
    <source>
        <dbReference type="Proteomes" id="UP000053268"/>
    </source>
</evidence>
<keyword evidence="4" id="KW-1185">Reference proteome</keyword>
<dbReference type="Proteomes" id="UP000053268">
    <property type="component" value="Unassembled WGS sequence"/>
</dbReference>
<keyword evidence="2" id="KW-1133">Transmembrane helix</keyword>
<keyword evidence="2" id="KW-0472">Membrane</keyword>
<evidence type="ECO:0000256" key="2">
    <source>
        <dbReference type="SAM" id="Phobius"/>
    </source>
</evidence>
<feature type="region of interest" description="Disordered" evidence="1">
    <location>
        <begin position="58"/>
        <end position="120"/>
    </location>
</feature>
<sequence>MLGAFVVLGVGCLIGLSISVIDMLWGVFKRTVKYNTTFKFELIEELKFALKFSGDIKPVKRHQKSQDSSDSIAEAEAKDEIKSLRSIKSGRSTDTNRTHHSHSSKHSGLSMAFAKRREYS</sequence>
<dbReference type="AlphaFoldDB" id="A0A0N0P9Q8"/>
<evidence type="ECO:0000313" key="3">
    <source>
        <dbReference type="EMBL" id="KPJ00080.1"/>
    </source>
</evidence>
<name>A0A0N0P9Q8_PAPXU</name>
<feature type="transmembrane region" description="Helical" evidence="2">
    <location>
        <begin position="6"/>
        <end position="28"/>
    </location>
</feature>
<protein>
    <submittedName>
        <fullName evidence="3">Uncharacterized protein</fullName>
    </submittedName>
</protein>
<evidence type="ECO:0000256" key="1">
    <source>
        <dbReference type="SAM" id="MobiDB-lite"/>
    </source>
</evidence>